<organism evidence="2 3">
    <name type="scientific">Lithocarpus litseifolius</name>
    <dbReference type="NCBI Taxonomy" id="425828"/>
    <lineage>
        <taxon>Eukaryota</taxon>
        <taxon>Viridiplantae</taxon>
        <taxon>Streptophyta</taxon>
        <taxon>Embryophyta</taxon>
        <taxon>Tracheophyta</taxon>
        <taxon>Spermatophyta</taxon>
        <taxon>Magnoliopsida</taxon>
        <taxon>eudicotyledons</taxon>
        <taxon>Gunneridae</taxon>
        <taxon>Pentapetalae</taxon>
        <taxon>rosids</taxon>
        <taxon>fabids</taxon>
        <taxon>Fagales</taxon>
        <taxon>Fagaceae</taxon>
        <taxon>Lithocarpus</taxon>
    </lineage>
</organism>
<dbReference type="EMBL" id="JAZDWU010000001">
    <property type="protein sequence ID" value="KAL0016263.1"/>
    <property type="molecule type" value="Genomic_DNA"/>
</dbReference>
<comment type="caution">
    <text evidence="2">The sequence shown here is derived from an EMBL/GenBank/DDBJ whole genome shotgun (WGS) entry which is preliminary data.</text>
</comment>
<dbReference type="InterPro" id="IPR045606">
    <property type="entry name" value="ATXR3_C"/>
</dbReference>
<gene>
    <name evidence="2" type="ORF">SO802_003332</name>
</gene>
<dbReference type="AlphaFoldDB" id="A0AAW2E009"/>
<reference evidence="2 3" key="1">
    <citation type="submission" date="2024-01" db="EMBL/GenBank/DDBJ databases">
        <title>A telomere-to-telomere, gap-free genome of sweet tea (Lithocarpus litseifolius).</title>
        <authorList>
            <person name="Zhou J."/>
        </authorList>
    </citation>
    <scope>NUCLEOTIDE SEQUENCE [LARGE SCALE GENOMIC DNA]</scope>
    <source>
        <strain evidence="2">Zhou-2022a</strain>
        <tissue evidence="2">Leaf</tissue>
    </source>
</reference>
<dbReference type="Proteomes" id="UP001459277">
    <property type="component" value="Unassembled WGS sequence"/>
</dbReference>
<evidence type="ECO:0000259" key="1">
    <source>
        <dbReference type="Pfam" id="PF19633"/>
    </source>
</evidence>
<evidence type="ECO:0000313" key="3">
    <source>
        <dbReference type="Proteomes" id="UP001459277"/>
    </source>
</evidence>
<feature type="domain" description="ATXR3 C-terminal" evidence="1">
    <location>
        <begin position="17"/>
        <end position="95"/>
    </location>
</feature>
<sequence>MYELKTFKSCNLMGGFLYFKEQWARNLPCTYKSQNDAAADFIHIYAYTKYSDNLSADIIKCPSFDLNQITLYMQEYKAATSSPAYISPLGLGSSAKVQNPHGPMFMAQGMRFLLARMVGEAAPKTIAIIRGGKEKPWIKCENVLLAIIIALEQCSIINWIREILGLIVVGDETKSVDRAGKLR</sequence>
<proteinExistence type="predicted"/>
<keyword evidence="3" id="KW-1185">Reference proteome</keyword>
<accession>A0AAW2E009</accession>
<dbReference type="Pfam" id="PF19633">
    <property type="entry name" value="SDG2_C"/>
    <property type="match status" value="1"/>
</dbReference>
<protein>
    <recommendedName>
        <fullName evidence="1">ATXR3 C-terminal domain-containing protein</fullName>
    </recommendedName>
</protein>
<name>A0AAW2E009_9ROSI</name>
<evidence type="ECO:0000313" key="2">
    <source>
        <dbReference type="EMBL" id="KAL0016263.1"/>
    </source>
</evidence>